<dbReference type="AlphaFoldDB" id="F4XSG6"/>
<dbReference type="Proteomes" id="UP000003959">
    <property type="component" value="Unassembled WGS sequence"/>
</dbReference>
<dbReference type="EMBL" id="GL890921">
    <property type="protein sequence ID" value="EGJ32486.1"/>
    <property type="molecule type" value="Genomic_DNA"/>
</dbReference>
<name>F4XSG6_9CYAN</name>
<keyword evidence="2" id="KW-1185">Reference proteome</keyword>
<organism evidence="1 2">
    <name type="scientific">Moorena producens 3L</name>
    <dbReference type="NCBI Taxonomy" id="489825"/>
    <lineage>
        <taxon>Bacteria</taxon>
        <taxon>Bacillati</taxon>
        <taxon>Cyanobacteriota</taxon>
        <taxon>Cyanophyceae</taxon>
        <taxon>Coleofasciculales</taxon>
        <taxon>Coleofasciculaceae</taxon>
        <taxon>Moorena</taxon>
    </lineage>
</organism>
<sequence length="56" mass="6221">MPKMGTGLDGDPIAIAKMRCAPIEALGDARYEPLRDRILKPESYQAQIWHLAHATC</sequence>
<dbReference type="HOGENOM" id="CLU_3009335_0_0_3"/>
<protein>
    <submittedName>
        <fullName evidence="1">Uncharacterized protein</fullName>
    </submittedName>
</protein>
<proteinExistence type="predicted"/>
<accession>F4XSG6</accession>
<evidence type="ECO:0000313" key="1">
    <source>
        <dbReference type="EMBL" id="EGJ32486.1"/>
    </source>
</evidence>
<reference evidence="2" key="1">
    <citation type="journal article" date="2011" name="Proc. Natl. Acad. Sci. U.S.A.">
        <title>Genomic insights into the physiology and ecology of the marine filamentous cyanobacterium Lyngbya majuscula.</title>
        <authorList>
            <person name="Jones A.C."/>
            <person name="Monroe E.A."/>
            <person name="Podell S."/>
            <person name="Hess W.R."/>
            <person name="Klages S."/>
            <person name="Esquenazi E."/>
            <person name="Niessen S."/>
            <person name="Hoover H."/>
            <person name="Rothmann M."/>
            <person name="Lasken R.S."/>
            <person name="Yates J.R.III."/>
            <person name="Reinhardt R."/>
            <person name="Kube M."/>
            <person name="Burkart M.D."/>
            <person name="Allen E.E."/>
            <person name="Dorrestein P.C."/>
            <person name="Gerwick W.H."/>
            <person name="Gerwick L."/>
        </authorList>
    </citation>
    <scope>NUCLEOTIDE SEQUENCE [LARGE SCALE GENOMIC DNA]</scope>
    <source>
        <strain evidence="2">3L</strain>
    </source>
</reference>
<gene>
    <name evidence="1" type="ORF">LYNGBM3L_17400</name>
</gene>
<evidence type="ECO:0000313" key="2">
    <source>
        <dbReference type="Proteomes" id="UP000003959"/>
    </source>
</evidence>